<dbReference type="EMBL" id="JXNT01000001">
    <property type="protein sequence ID" value="ODM23103.1"/>
    <property type="molecule type" value="Genomic_DNA"/>
</dbReference>
<organism evidence="7 8">
    <name type="scientific">Aspergillus cristatus</name>
    <name type="common">Chinese Fuzhuan brick tea-fermentation fungus</name>
    <name type="synonym">Eurotium cristatum</name>
    <dbReference type="NCBI Taxonomy" id="573508"/>
    <lineage>
        <taxon>Eukaryota</taxon>
        <taxon>Fungi</taxon>
        <taxon>Dikarya</taxon>
        <taxon>Ascomycota</taxon>
        <taxon>Pezizomycotina</taxon>
        <taxon>Eurotiomycetes</taxon>
        <taxon>Eurotiomycetidae</taxon>
        <taxon>Eurotiales</taxon>
        <taxon>Aspergillaceae</taxon>
        <taxon>Aspergillus</taxon>
        <taxon>Aspergillus subgen. Aspergillus</taxon>
    </lineage>
</organism>
<evidence type="ECO:0000256" key="2">
    <source>
        <dbReference type="ARBA" id="ARBA00013064"/>
    </source>
</evidence>
<dbReference type="PROSITE" id="PS50056">
    <property type="entry name" value="TYR_PHOSPHATASE_2"/>
    <property type="match status" value="1"/>
</dbReference>
<dbReference type="Gene3D" id="3.90.190.10">
    <property type="entry name" value="Protein tyrosine phosphatase superfamily"/>
    <property type="match status" value="1"/>
</dbReference>
<dbReference type="Pfam" id="PF00782">
    <property type="entry name" value="DSPc"/>
    <property type="match status" value="1"/>
</dbReference>
<name>A0A1E3BQ48_ASPCR</name>
<dbReference type="SMART" id="SM00195">
    <property type="entry name" value="DSPc"/>
    <property type="match status" value="1"/>
</dbReference>
<dbReference type="Proteomes" id="UP000094569">
    <property type="component" value="Unassembled WGS sequence"/>
</dbReference>
<dbReference type="PANTHER" id="PTHR10159:SF519">
    <property type="entry name" value="DUAL SPECIFICITY PROTEIN PHOSPHATASE MPK3"/>
    <property type="match status" value="1"/>
</dbReference>
<feature type="domain" description="Tyrosine-protein phosphatase" evidence="5">
    <location>
        <begin position="9"/>
        <end position="176"/>
    </location>
</feature>
<sequence>MPNREAYINPSLDEIEPGLYLGNARSSTSLATLREYQILAMVSLGTEERHLFIPSLDSSTRNLLQHVTEACDFIERVRLSSVERPALLASVYTNLEEQPLEVETIAAAEVHRSNNVILVHCDWGVLRSSTIVIAYLMRKHRMSLSDALAMVKGKRRVRPNLNFIMQLEVWQDTGYEIYEDVETKTPKLQYKEFLEKRAKRLKEQGLTGDEPIAPVFP</sequence>
<evidence type="ECO:0000313" key="8">
    <source>
        <dbReference type="Proteomes" id="UP000094569"/>
    </source>
</evidence>
<comment type="caution">
    <text evidence="7">The sequence shown here is derived from an EMBL/GenBank/DDBJ whole genome shotgun (WGS) entry which is preliminary data.</text>
</comment>
<evidence type="ECO:0000259" key="5">
    <source>
        <dbReference type="PROSITE" id="PS50054"/>
    </source>
</evidence>
<dbReference type="STRING" id="573508.A0A1E3BQ48"/>
<comment type="similarity">
    <text evidence="1">Belongs to the protein-tyrosine phosphatase family. Non-receptor class dual specificity subfamily.</text>
</comment>
<keyword evidence="8" id="KW-1185">Reference proteome</keyword>
<feature type="domain" description="Tyrosine specific protein phosphatases" evidence="6">
    <location>
        <begin position="102"/>
        <end position="155"/>
    </location>
</feature>
<dbReference type="InterPro" id="IPR020422">
    <property type="entry name" value="TYR_PHOSPHATASE_DUAL_dom"/>
</dbReference>
<dbReference type="InterPro" id="IPR000340">
    <property type="entry name" value="Dual-sp_phosphatase_cat-dom"/>
</dbReference>
<dbReference type="VEuPathDB" id="FungiDB:SI65_00692"/>
<dbReference type="GO" id="GO:0043409">
    <property type="term" value="P:negative regulation of MAPK cascade"/>
    <property type="evidence" value="ECO:0007669"/>
    <property type="project" value="TreeGrafter"/>
</dbReference>
<dbReference type="EC" id="3.1.3.48" evidence="2"/>
<dbReference type="AlphaFoldDB" id="A0A1E3BQ48"/>
<dbReference type="OrthoDB" id="10252009at2759"/>
<dbReference type="GO" id="GO:0004725">
    <property type="term" value="F:protein tyrosine phosphatase activity"/>
    <property type="evidence" value="ECO:0007669"/>
    <property type="project" value="UniProtKB-EC"/>
</dbReference>
<proteinExistence type="inferred from homology"/>
<dbReference type="GO" id="GO:0005737">
    <property type="term" value="C:cytoplasm"/>
    <property type="evidence" value="ECO:0007669"/>
    <property type="project" value="TreeGrafter"/>
</dbReference>
<dbReference type="CDD" id="cd14498">
    <property type="entry name" value="DSP"/>
    <property type="match status" value="1"/>
</dbReference>
<dbReference type="SUPFAM" id="SSF52799">
    <property type="entry name" value="(Phosphotyrosine protein) phosphatases II"/>
    <property type="match status" value="1"/>
</dbReference>
<dbReference type="InterPro" id="IPR029021">
    <property type="entry name" value="Prot-tyrosine_phosphatase-like"/>
</dbReference>
<keyword evidence="4" id="KW-0904">Protein phosphatase</keyword>
<dbReference type="PROSITE" id="PS50054">
    <property type="entry name" value="TYR_PHOSPHATASE_DUAL"/>
    <property type="match status" value="1"/>
</dbReference>
<accession>A0A1E3BQ48</accession>
<dbReference type="PROSITE" id="PS00383">
    <property type="entry name" value="TYR_PHOSPHATASE_1"/>
    <property type="match status" value="1"/>
</dbReference>
<keyword evidence="3" id="KW-0378">Hydrolase</keyword>
<dbReference type="InterPro" id="IPR016130">
    <property type="entry name" value="Tyr_Pase_AS"/>
</dbReference>
<dbReference type="PANTHER" id="PTHR10159">
    <property type="entry name" value="DUAL SPECIFICITY PROTEIN PHOSPHATASE"/>
    <property type="match status" value="1"/>
</dbReference>
<reference evidence="7 8" key="1">
    <citation type="journal article" date="2016" name="BMC Genomics">
        <title>Comparative genomic and transcriptomic analyses of the Fuzhuan brick tea-fermentation fungus Aspergillus cristatus.</title>
        <authorList>
            <person name="Ge Y."/>
            <person name="Wang Y."/>
            <person name="Liu Y."/>
            <person name="Tan Y."/>
            <person name="Ren X."/>
            <person name="Zhang X."/>
            <person name="Hyde K.D."/>
            <person name="Liu Y."/>
            <person name="Liu Z."/>
        </authorList>
    </citation>
    <scope>NUCLEOTIDE SEQUENCE [LARGE SCALE GENOMIC DNA]</scope>
    <source>
        <strain evidence="7 8">GZAAS20.1005</strain>
    </source>
</reference>
<dbReference type="InterPro" id="IPR000387">
    <property type="entry name" value="Tyr_Pase_dom"/>
</dbReference>
<evidence type="ECO:0000259" key="6">
    <source>
        <dbReference type="PROSITE" id="PS50056"/>
    </source>
</evidence>
<gene>
    <name evidence="7" type="ORF">SI65_00692</name>
</gene>
<evidence type="ECO:0000256" key="1">
    <source>
        <dbReference type="ARBA" id="ARBA00008601"/>
    </source>
</evidence>
<evidence type="ECO:0000256" key="3">
    <source>
        <dbReference type="ARBA" id="ARBA00022801"/>
    </source>
</evidence>
<evidence type="ECO:0000256" key="4">
    <source>
        <dbReference type="ARBA" id="ARBA00022912"/>
    </source>
</evidence>
<evidence type="ECO:0000313" key="7">
    <source>
        <dbReference type="EMBL" id="ODM23103.1"/>
    </source>
</evidence>
<protein>
    <recommendedName>
        <fullName evidence="2">protein-tyrosine-phosphatase</fullName>
        <ecNumber evidence="2">3.1.3.48</ecNumber>
    </recommendedName>
</protein>